<reference evidence="9" key="1">
    <citation type="submission" date="2017-06" db="EMBL/GenBank/DDBJ databases">
        <title>Genome analysis of Fimbriiglobus ruber SP5, the first member of the order Planctomycetales with confirmed chitinolytic capability.</title>
        <authorList>
            <person name="Ravin N.V."/>
            <person name="Rakitin A.L."/>
            <person name="Ivanova A.A."/>
            <person name="Beletsky A.V."/>
            <person name="Kulichevskaya I.S."/>
            <person name="Mardanov A.V."/>
            <person name="Dedysh S.N."/>
        </authorList>
    </citation>
    <scope>NUCLEOTIDE SEQUENCE [LARGE SCALE GENOMIC DNA]</scope>
    <source>
        <strain evidence="9">SP5</strain>
    </source>
</reference>
<dbReference type="InterPro" id="IPR036388">
    <property type="entry name" value="WH-like_DNA-bd_sf"/>
</dbReference>
<feature type="region of interest" description="Disordered" evidence="6">
    <location>
        <begin position="102"/>
        <end position="122"/>
    </location>
</feature>
<keyword evidence="2" id="KW-0805">Transcription regulation</keyword>
<dbReference type="Gene3D" id="1.10.10.10">
    <property type="entry name" value="Winged helix-like DNA-binding domain superfamily/Winged helix DNA-binding domain"/>
    <property type="match status" value="1"/>
</dbReference>
<dbReference type="GO" id="GO:0006352">
    <property type="term" value="P:DNA-templated transcription initiation"/>
    <property type="evidence" value="ECO:0007669"/>
    <property type="project" value="InterPro"/>
</dbReference>
<evidence type="ECO:0000256" key="3">
    <source>
        <dbReference type="ARBA" id="ARBA00023082"/>
    </source>
</evidence>
<evidence type="ECO:0000256" key="5">
    <source>
        <dbReference type="ARBA" id="ARBA00023163"/>
    </source>
</evidence>
<dbReference type="InterPro" id="IPR013324">
    <property type="entry name" value="RNA_pol_sigma_r3/r4-like"/>
</dbReference>
<keyword evidence="9" id="KW-1185">Reference proteome</keyword>
<proteinExistence type="inferred from homology"/>
<comment type="caution">
    <text evidence="8">The sequence shown here is derived from an EMBL/GenBank/DDBJ whole genome shotgun (WGS) entry which is preliminary data.</text>
</comment>
<dbReference type="GO" id="GO:0016987">
    <property type="term" value="F:sigma factor activity"/>
    <property type="evidence" value="ECO:0007669"/>
    <property type="project" value="UniProtKB-KW"/>
</dbReference>
<dbReference type="InterPro" id="IPR039425">
    <property type="entry name" value="RNA_pol_sigma-70-like"/>
</dbReference>
<keyword evidence="4" id="KW-0238">DNA-binding</keyword>
<dbReference type="GO" id="GO:0003677">
    <property type="term" value="F:DNA binding"/>
    <property type="evidence" value="ECO:0007669"/>
    <property type="project" value="UniProtKB-KW"/>
</dbReference>
<dbReference type="InterPro" id="IPR013325">
    <property type="entry name" value="RNA_pol_sigma_r2"/>
</dbReference>
<evidence type="ECO:0000256" key="4">
    <source>
        <dbReference type="ARBA" id="ARBA00023125"/>
    </source>
</evidence>
<dbReference type="SUPFAM" id="SSF88659">
    <property type="entry name" value="Sigma3 and sigma4 domains of RNA polymerase sigma factors"/>
    <property type="match status" value="1"/>
</dbReference>
<evidence type="ECO:0000256" key="2">
    <source>
        <dbReference type="ARBA" id="ARBA00023015"/>
    </source>
</evidence>
<evidence type="ECO:0000313" key="9">
    <source>
        <dbReference type="Proteomes" id="UP000214646"/>
    </source>
</evidence>
<dbReference type="Pfam" id="PF07638">
    <property type="entry name" value="Sigma70_ECF"/>
    <property type="match status" value="1"/>
</dbReference>
<gene>
    <name evidence="8" type="ORF">FRUB_00353</name>
</gene>
<evidence type="ECO:0000259" key="7">
    <source>
        <dbReference type="Pfam" id="PF07638"/>
    </source>
</evidence>
<dbReference type="Proteomes" id="UP000214646">
    <property type="component" value="Unassembled WGS sequence"/>
</dbReference>
<keyword evidence="3" id="KW-0731">Sigma factor</keyword>
<dbReference type="PANTHER" id="PTHR43133">
    <property type="entry name" value="RNA POLYMERASE ECF-TYPE SIGMA FACTO"/>
    <property type="match status" value="1"/>
</dbReference>
<sequence>MTGGPPDELLEQLGRGDIDAASDLFATYAPYLRAVVRHQLSDRLRSKFDSADVVQSVWVQVVEHLGRAGWRFEDRDQLRALLATIARRRLIGRVRHLARAAEHERPAGEELEASAAASDPRPSEVVQADELWNKMLDLCPAAHHDILRLRREGLTLTEIASRTGLHEGSVRRILRQLSRELALKGEPLSRPTRPDTGTEA</sequence>
<dbReference type="EMBL" id="NIDE01000001">
    <property type="protein sequence ID" value="OWK46654.1"/>
    <property type="molecule type" value="Genomic_DNA"/>
</dbReference>
<evidence type="ECO:0000256" key="1">
    <source>
        <dbReference type="ARBA" id="ARBA00010641"/>
    </source>
</evidence>
<organism evidence="8 9">
    <name type="scientific">Fimbriiglobus ruber</name>
    <dbReference type="NCBI Taxonomy" id="1908690"/>
    <lineage>
        <taxon>Bacteria</taxon>
        <taxon>Pseudomonadati</taxon>
        <taxon>Planctomycetota</taxon>
        <taxon>Planctomycetia</taxon>
        <taxon>Gemmatales</taxon>
        <taxon>Gemmataceae</taxon>
        <taxon>Fimbriiglobus</taxon>
    </lineage>
</organism>
<keyword evidence="5" id="KW-0804">Transcription</keyword>
<accession>A0A225E4G7</accession>
<dbReference type="PANTHER" id="PTHR43133:SF8">
    <property type="entry name" value="RNA POLYMERASE SIGMA FACTOR HI_1459-RELATED"/>
    <property type="match status" value="1"/>
</dbReference>
<dbReference type="NCBIfam" id="TIGR02937">
    <property type="entry name" value="sigma70-ECF"/>
    <property type="match status" value="1"/>
</dbReference>
<dbReference type="OrthoDB" id="266499at2"/>
<feature type="domain" description="RNA polymerase sigma-70 ECF-like HTH" evidence="7">
    <location>
        <begin position="8"/>
        <end position="175"/>
    </location>
</feature>
<dbReference type="InterPro" id="IPR053812">
    <property type="entry name" value="HTH_Sigma70_ECF-like"/>
</dbReference>
<comment type="similarity">
    <text evidence="1">Belongs to the sigma-70 factor family. ECF subfamily.</text>
</comment>
<evidence type="ECO:0000313" key="8">
    <source>
        <dbReference type="EMBL" id="OWK46654.1"/>
    </source>
</evidence>
<dbReference type="SUPFAM" id="SSF88946">
    <property type="entry name" value="Sigma2 domain of RNA polymerase sigma factors"/>
    <property type="match status" value="1"/>
</dbReference>
<evidence type="ECO:0000256" key="6">
    <source>
        <dbReference type="SAM" id="MobiDB-lite"/>
    </source>
</evidence>
<name>A0A225E4G7_9BACT</name>
<dbReference type="InterPro" id="IPR014284">
    <property type="entry name" value="RNA_pol_sigma-70_dom"/>
</dbReference>
<dbReference type="Gene3D" id="1.10.1740.10">
    <property type="match status" value="1"/>
</dbReference>
<dbReference type="AlphaFoldDB" id="A0A225E4G7"/>
<protein>
    <recommendedName>
        <fullName evidence="7">RNA polymerase sigma-70 ECF-like HTH domain-containing protein</fullName>
    </recommendedName>
</protein>
<dbReference type="RefSeq" id="WP_088251855.1">
    <property type="nucleotide sequence ID" value="NZ_NIDE01000001.1"/>
</dbReference>